<keyword evidence="6 10" id="KW-0547">Nucleotide-binding</keyword>
<feature type="short sequence motif" description="'HIGH' region" evidence="10">
    <location>
        <begin position="45"/>
        <end position="55"/>
    </location>
</feature>
<evidence type="ECO:0000256" key="5">
    <source>
        <dbReference type="ARBA" id="ARBA00022723"/>
    </source>
</evidence>
<dbReference type="PANTHER" id="PTHR10890">
    <property type="entry name" value="CYSTEINYL-TRNA SYNTHETASE"/>
    <property type="match status" value="1"/>
</dbReference>
<feature type="binding site" evidence="10">
    <location>
        <position position="223"/>
    </location>
    <ligand>
        <name>L-cysteinyl-5'-AMP</name>
        <dbReference type="ChEBI" id="CHEBI:144924"/>
    </ligand>
</feature>
<proteinExistence type="inferred from homology"/>
<dbReference type="NCBIfam" id="TIGR03447">
    <property type="entry name" value="mycothiol_MshC"/>
    <property type="match status" value="1"/>
</dbReference>
<dbReference type="Pfam" id="PF01406">
    <property type="entry name" value="tRNA-synt_1e"/>
    <property type="match status" value="1"/>
</dbReference>
<sequence>MRAWALPDLPELAETGPAVSLHDTSTGRLRLTEPEGTARLYVCGITPYDATHMGHAATYVAFDLLVRAWRNAGHEVTYVQNVTDVDDPLLERATKVGTDWVTIAERETQLFREDMEALRVVPPAHYVGAVESIPWVVEMIERLAEAGAIYHVEDDLYFSVAADPAFGQVSGADRATMTALFGERGGDPERPGKRDPLDCLVWRAERPGEPAWDSPFGRGRPGWHIECTAIALRHLGSTFDVQGGGSDLVFPHHEMCASEAQVAVPERPFARAYAHAGMVAYDGEKMSKSRGNLVFVSALRRSDVDPMAIRLVLLAQHYRSDWEWVDGLLWQAGERLERWRRAVALGAGAPAGPVVEGVLAALADDLDAPSALACVDAWVDATLGTADLADTSDPQAGAAVRALVDAALGVRL</sequence>
<dbReference type="EC" id="6.3.1.13" evidence="10"/>
<feature type="domain" description="tRNA synthetases class I catalytic" evidence="11">
    <location>
        <begin position="36"/>
        <end position="331"/>
    </location>
</feature>
<feature type="binding site" evidence="10">
    <location>
        <position position="252"/>
    </location>
    <ligand>
        <name>Zn(2+)</name>
        <dbReference type="ChEBI" id="CHEBI:29105"/>
    </ligand>
</feature>
<feature type="binding site" evidence="10">
    <location>
        <position position="227"/>
    </location>
    <ligand>
        <name>Zn(2+)</name>
        <dbReference type="ChEBI" id="CHEBI:29105"/>
    </ligand>
</feature>
<feature type="binding site" evidence="10">
    <location>
        <position position="58"/>
    </location>
    <ligand>
        <name>L-cysteinyl-5'-AMP</name>
        <dbReference type="ChEBI" id="CHEBI:144924"/>
    </ligand>
</feature>
<dbReference type="HAMAP" id="MF_01697">
    <property type="entry name" value="MshC"/>
    <property type="match status" value="1"/>
</dbReference>
<gene>
    <name evidence="10 12" type="primary">mshC</name>
    <name evidence="12" type="ORF">RDV89_04460</name>
</gene>
<feature type="short sequence motif" description="'KMSKS' region" evidence="10">
    <location>
        <begin position="285"/>
        <end position="289"/>
    </location>
</feature>
<dbReference type="InterPro" id="IPR032678">
    <property type="entry name" value="tRNA-synt_1_cat_dom"/>
</dbReference>
<feature type="binding site" evidence="10">
    <location>
        <position position="43"/>
    </location>
    <ligand>
        <name>Zn(2+)</name>
        <dbReference type="ChEBI" id="CHEBI:29105"/>
    </ligand>
</feature>
<comment type="subunit">
    <text evidence="3 10">Monomer.</text>
</comment>
<keyword evidence="13" id="KW-1185">Reference proteome</keyword>
<evidence type="ECO:0000256" key="6">
    <source>
        <dbReference type="ARBA" id="ARBA00022741"/>
    </source>
</evidence>
<evidence type="ECO:0000256" key="10">
    <source>
        <dbReference type="HAMAP-Rule" id="MF_01697"/>
    </source>
</evidence>
<dbReference type="InterPro" id="IPR024909">
    <property type="entry name" value="Cys-tRNA/MSH_ligase"/>
</dbReference>
<keyword evidence="5 10" id="KW-0479">Metal-binding</keyword>
<comment type="cofactor">
    <cofactor evidence="10">
        <name>Zn(2+)</name>
        <dbReference type="ChEBI" id="CHEBI:29105"/>
    </cofactor>
    <text evidence="10">Binds 1 zinc ion per subunit.</text>
</comment>
<name>A0ABU3PSZ1_9ACTN</name>
<dbReference type="SUPFAM" id="SSF52374">
    <property type="entry name" value="Nucleotidylyl transferase"/>
    <property type="match status" value="1"/>
</dbReference>
<evidence type="ECO:0000256" key="9">
    <source>
        <dbReference type="ARBA" id="ARBA00048350"/>
    </source>
</evidence>
<evidence type="ECO:0000256" key="4">
    <source>
        <dbReference type="ARBA" id="ARBA00022598"/>
    </source>
</evidence>
<dbReference type="Gene3D" id="3.40.50.620">
    <property type="entry name" value="HUPs"/>
    <property type="match status" value="1"/>
</dbReference>
<dbReference type="PRINTS" id="PR00983">
    <property type="entry name" value="TRNASYNTHCYS"/>
</dbReference>
<comment type="similarity">
    <text evidence="2 10">Belongs to the class-I aminoacyl-tRNA synthetase family. MshC subfamily.</text>
</comment>
<evidence type="ECO:0000313" key="12">
    <source>
        <dbReference type="EMBL" id="MDT9592304.1"/>
    </source>
</evidence>
<dbReference type="InterPro" id="IPR014729">
    <property type="entry name" value="Rossmann-like_a/b/a_fold"/>
</dbReference>
<feature type="binding site" evidence="10">
    <location>
        <begin position="245"/>
        <end position="247"/>
    </location>
    <ligand>
        <name>L-cysteinyl-5'-AMP</name>
        <dbReference type="ChEBI" id="CHEBI:144924"/>
    </ligand>
</feature>
<dbReference type="EMBL" id="JAVYII010000002">
    <property type="protein sequence ID" value="MDT9592304.1"/>
    <property type="molecule type" value="Genomic_DNA"/>
</dbReference>
<evidence type="ECO:0000256" key="8">
    <source>
        <dbReference type="ARBA" id="ARBA00022840"/>
    </source>
</evidence>
<comment type="caution">
    <text evidence="12">The sequence shown here is derived from an EMBL/GenBank/DDBJ whole genome shotgun (WGS) entry which is preliminary data.</text>
</comment>
<feature type="short sequence motif" description="'ERGGDP' region" evidence="10">
    <location>
        <begin position="183"/>
        <end position="188"/>
    </location>
</feature>
<feature type="binding site" evidence="10">
    <location>
        <begin position="81"/>
        <end position="83"/>
    </location>
    <ligand>
        <name>L-cysteinyl-5'-AMP</name>
        <dbReference type="ChEBI" id="CHEBI:144924"/>
    </ligand>
</feature>
<evidence type="ECO:0000313" key="13">
    <source>
        <dbReference type="Proteomes" id="UP001268542"/>
    </source>
</evidence>
<feature type="binding site" evidence="10">
    <location>
        <position position="279"/>
    </location>
    <ligand>
        <name>L-cysteinyl-5'-AMP</name>
        <dbReference type="ChEBI" id="CHEBI:144924"/>
    </ligand>
</feature>
<reference evidence="12 13" key="1">
    <citation type="submission" date="2023-08" db="EMBL/GenBank/DDBJ databases">
        <title>Nocardioides seae sp. nov., a bacterium isolated from a soil.</title>
        <authorList>
            <person name="Wang X."/>
        </authorList>
    </citation>
    <scope>NUCLEOTIDE SEQUENCE [LARGE SCALE GENOMIC DNA]</scope>
    <source>
        <strain evidence="12 13">YZH12</strain>
    </source>
</reference>
<evidence type="ECO:0000256" key="2">
    <source>
        <dbReference type="ARBA" id="ARBA00007723"/>
    </source>
</evidence>
<protein>
    <recommendedName>
        <fullName evidence="10">L-cysteine:1D-myo-inositol 2-amino-2-deoxy-alpha-D-glucopyranoside ligase</fullName>
        <shortName evidence="10">L-Cys:GlcN-Ins ligase</shortName>
        <ecNumber evidence="10">6.3.1.13</ecNumber>
    </recommendedName>
    <alternativeName>
        <fullName evidence="10">Mycothiol ligase</fullName>
        <shortName evidence="10">MSH ligase</shortName>
    </alternativeName>
</protein>
<evidence type="ECO:0000259" key="11">
    <source>
        <dbReference type="Pfam" id="PF01406"/>
    </source>
</evidence>
<dbReference type="RefSeq" id="WP_315731695.1">
    <property type="nucleotide sequence ID" value="NZ_JAVYII010000002.1"/>
</dbReference>
<feature type="binding site" evidence="10">
    <location>
        <begin position="43"/>
        <end position="46"/>
    </location>
    <ligand>
        <name>L-cysteinyl-5'-AMP</name>
        <dbReference type="ChEBI" id="CHEBI:144924"/>
    </ligand>
</feature>
<dbReference type="GO" id="GO:0035446">
    <property type="term" value="F:cysteine-glucosaminylinositol ligase activity"/>
    <property type="evidence" value="ECO:0007669"/>
    <property type="project" value="UniProtKB-EC"/>
</dbReference>
<comment type="function">
    <text evidence="1 10">Catalyzes the ATP-dependent condensation of GlcN-Ins and L-cysteine to form L-Cys-GlcN-Ins.</text>
</comment>
<keyword evidence="8 10" id="KW-0067">ATP-binding</keyword>
<dbReference type="CDD" id="cd00672">
    <property type="entry name" value="CysRS_core"/>
    <property type="match status" value="1"/>
</dbReference>
<evidence type="ECO:0000256" key="3">
    <source>
        <dbReference type="ARBA" id="ARBA00011245"/>
    </source>
</evidence>
<dbReference type="InterPro" id="IPR017812">
    <property type="entry name" value="Mycothiol_ligase_MshC"/>
</dbReference>
<comment type="catalytic activity">
    <reaction evidence="9 10">
        <text>1D-myo-inositol 2-amino-2-deoxy-alpha-D-glucopyranoside + L-cysteine + ATP = 1D-myo-inositol 2-(L-cysteinylamino)-2-deoxy-alpha-D-glucopyranoside + AMP + diphosphate + H(+)</text>
        <dbReference type="Rhea" id="RHEA:26176"/>
        <dbReference type="ChEBI" id="CHEBI:15378"/>
        <dbReference type="ChEBI" id="CHEBI:30616"/>
        <dbReference type="ChEBI" id="CHEBI:33019"/>
        <dbReference type="ChEBI" id="CHEBI:35235"/>
        <dbReference type="ChEBI" id="CHEBI:58886"/>
        <dbReference type="ChEBI" id="CHEBI:58887"/>
        <dbReference type="ChEBI" id="CHEBI:456215"/>
        <dbReference type="EC" id="6.3.1.13"/>
    </reaction>
</comment>
<dbReference type="Gene3D" id="1.20.120.640">
    <property type="entry name" value="Anticodon-binding domain of a subclass of class I aminoacyl-tRNA synthetases"/>
    <property type="match status" value="1"/>
</dbReference>
<dbReference type="Proteomes" id="UP001268542">
    <property type="component" value="Unassembled WGS sequence"/>
</dbReference>
<dbReference type="PANTHER" id="PTHR10890:SF3">
    <property type="entry name" value="CYSTEINE--TRNA LIGASE, CYTOPLASMIC"/>
    <property type="match status" value="1"/>
</dbReference>
<evidence type="ECO:0000256" key="7">
    <source>
        <dbReference type="ARBA" id="ARBA00022833"/>
    </source>
</evidence>
<evidence type="ECO:0000256" key="1">
    <source>
        <dbReference type="ARBA" id="ARBA00003679"/>
    </source>
</evidence>
<keyword evidence="4 10" id="KW-0436">Ligase</keyword>
<organism evidence="12 13">
    <name type="scientific">Nocardioides imazamoxiresistens</name>
    <dbReference type="NCBI Taxonomy" id="3231893"/>
    <lineage>
        <taxon>Bacteria</taxon>
        <taxon>Bacillati</taxon>
        <taxon>Actinomycetota</taxon>
        <taxon>Actinomycetes</taxon>
        <taxon>Propionibacteriales</taxon>
        <taxon>Nocardioidaceae</taxon>
        <taxon>Nocardioides</taxon>
    </lineage>
</organism>
<keyword evidence="7 10" id="KW-0862">Zinc</keyword>
<accession>A0ABU3PSZ1</accession>